<reference evidence="2 3" key="1">
    <citation type="submission" date="2018-02" db="EMBL/GenBank/DDBJ databases">
        <title>Genome sequence of the basidiomycete white-rot fungus Phlebia centrifuga.</title>
        <authorList>
            <person name="Granchi Z."/>
            <person name="Peng M."/>
            <person name="de Vries R.P."/>
            <person name="Hilden K."/>
            <person name="Makela M.R."/>
            <person name="Grigoriev I."/>
            <person name="Riley R."/>
        </authorList>
    </citation>
    <scope>NUCLEOTIDE SEQUENCE [LARGE SCALE GENOMIC DNA]</scope>
    <source>
        <strain evidence="2 3">FBCC195</strain>
    </source>
</reference>
<evidence type="ECO:0008006" key="4">
    <source>
        <dbReference type="Google" id="ProtNLM"/>
    </source>
</evidence>
<evidence type="ECO:0000256" key="1">
    <source>
        <dbReference type="SAM" id="MobiDB-lite"/>
    </source>
</evidence>
<protein>
    <recommendedName>
        <fullName evidence="4">Arrestin-like N-terminal domain-containing protein</fullName>
    </recommendedName>
</protein>
<dbReference type="InterPro" id="IPR014752">
    <property type="entry name" value="Arrestin-like_C"/>
</dbReference>
<evidence type="ECO:0000313" key="2">
    <source>
        <dbReference type="EMBL" id="PSR74843.1"/>
    </source>
</evidence>
<organism evidence="2 3">
    <name type="scientific">Hermanssonia centrifuga</name>
    <dbReference type="NCBI Taxonomy" id="98765"/>
    <lineage>
        <taxon>Eukaryota</taxon>
        <taxon>Fungi</taxon>
        <taxon>Dikarya</taxon>
        <taxon>Basidiomycota</taxon>
        <taxon>Agaricomycotina</taxon>
        <taxon>Agaricomycetes</taxon>
        <taxon>Polyporales</taxon>
        <taxon>Meruliaceae</taxon>
        <taxon>Hermanssonia</taxon>
    </lineage>
</organism>
<dbReference type="OrthoDB" id="2333384at2759"/>
<dbReference type="EMBL" id="MLYV02000956">
    <property type="protein sequence ID" value="PSR74843.1"/>
    <property type="molecule type" value="Genomic_DNA"/>
</dbReference>
<sequence length="372" mass="41732">MDDSELQVQYNSKQLVAGDVVEGAVLMNIPLLETKHYEEVHTIFAGIIKAQITNSSCEVDLFRQFETVWKPAIPSSAGSANLHVVKVPFRFTLPSVLPASGVYGKNPFTATVHYFVKVVGIRSGFHKNKEILCRFAVVPSNIAGFELSQSFKAGWTGKWKTVVEQKRMRQFFFGEYASASVILTLPDIDTFPIATSIPFTLELTTLTKPAIWKEEYQWRVGDVLFPTPPFDPRTGIAFEIAQTIFLDTGQERRYSTGHEIWRLGGFGSEAGEHAKAKISEPLWVPIDGDAQGRGMYKQKVVFTSNFVLKCSPCYESNLLKVEYMMHLKVDFPGTRNEVKLSFPVRVVSNRRPPTASSRRPELHPPEDAEAPP</sequence>
<name>A0A2R6NQM8_9APHY</name>
<proteinExistence type="predicted"/>
<keyword evidence="3" id="KW-1185">Reference proteome</keyword>
<dbReference type="Gene3D" id="2.60.40.640">
    <property type="match status" value="1"/>
</dbReference>
<gene>
    <name evidence="2" type="ORF">PHLCEN_2v9557</name>
</gene>
<comment type="caution">
    <text evidence="2">The sequence shown here is derived from an EMBL/GenBank/DDBJ whole genome shotgun (WGS) entry which is preliminary data.</text>
</comment>
<accession>A0A2R6NQM8</accession>
<dbReference type="Proteomes" id="UP000186601">
    <property type="component" value="Unassembled WGS sequence"/>
</dbReference>
<feature type="region of interest" description="Disordered" evidence="1">
    <location>
        <begin position="349"/>
        <end position="372"/>
    </location>
</feature>
<evidence type="ECO:0000313" key="3">
    <source>
        <dbReference type="Proteomes" id="UP000186601"/>
    </source>
</evidence>
<dbReference type="AlphaFoldDB" id="A0A2R6NQM8"/>